<proteinExistence type="predicted"/>
<feature type="region of interest" description="Disordered" evidence="1">
    <location>
        <begin position="27"/>
        <end position="80"/>
    </location>
</feature>
<feature type="compositionally biased region" description="Polar residues" evidence="1">
    <location>
        <begin position="46"/>
        <end position="57"/>
    </location>
</feature>
<gene>
    <name evidence="2" type="ORF">ZHAS_00020133</name>
</gene>
<evidence type="ECO:0000256" key="1">
    <source>
        <dbReference type="SAM" id="MobiDB-lite"/>
    </source>
</evidence>
<evidence type="ECO:0000313" key="3">
    <source>
        <dbReference type="EnsemblMetazoa" id="ASIC020133-PA"/>
    </source>
</evidence>
<dbReference type="AlphaFoldDB" id="A0A084WP20"/>
<dbReference type="EMBL" id="KE525361">
    <property type="protein sequence ID" value="KFB51964.1"/>
    <property type="molecule type" value="Genomic_DNA"/>
</dbReference>
<reference evidence="2 4" key="1">
    <citation type="journal article" date="2014" name="BMC Genomics">
        <title>Genome sequence of Anopheles sinensis provides insight into genetics basis of mosquito competence for malaria parasites.</title>
        <authorList>
            <person name="Zhou D."/>
            <person name="Zhang D."/>
            <person name="Ding G."/>
            <person name="Shi L."/>
            <person name="Hou Q."/>
            <person name="Ye Y."/>
            <person name="Xu Y."/>
            <person name="Zhou H."/>
            <person name="Xiong C."/>
            <person name="Li S."/>
            <person name="Yu J."/>
            <person name="Hong S."/>
            <person name="Yu X."/>
            <person name="Zou P."/>
            <person name="Chen C."/>
            <person name="Chang X."/>
            <person name="Wang W."/>
            <person name="Lv Y."/>
            <person name="Sun Y."/>
            <person name="Ma L."/>
            <person name="Shen B."/>
            <person name="Zhu C."/>
        </authorList>
    </citation>
    <scope>NUCLEOTIDE SEQUENCE [LARGE SCALE GENOMIC DNA]</scope>
</reference>
<reference evidence="3" key="2">
    <citation type="submission" date="2020-05" db="UniProtKB">
        <authorList>
            <consortium name="EnsemblMetazoa"/>
        </authorList>
    </citation>
    <scope>IDENTIFICATION</scope>
</reference>
<name>A0A084WP20_ANOSI</name>
<feature type="region of interest" description="Disordered" evidence="1">
    <location>
        <begin position="122"/>
        <end position="143"/>
    </location>
</feature>
<organism evidence="2">
    <name type="scientific">Anopheles sinensis</name>
    <name type="common">Mosquito</name>
    <dbReference type="NCBI Taxonomy" id="74873"/>
    <lineage>
        <taxon>Eukaryota</taxon>
        <taxon>Metazoa</taxon>
        <taxon>Ecdysozoa</taxon>
        <taxon>Arthropoda</taxon>
        <taxon>Hexapoda</taxon>
        <taxon>Insecta</taxon>
        <taxon>Pterygota</taxon>
        <taxon>Neoptera</taxon>
        <taxon>Endopterygota</taxon>
        <taxon>Diptera</taxon>
        <taxon>Nematocera</taxon>
        <taxon>Culicoidea</taxon>
        <taxon>Culicidae</taxon>
        <taxon>Anophelinae</taxon>
        <taxon>Anopheles</taxon>
    </lineage>
</organism>
<dbReference type="EnsemblMetazoa" id="ASIC020133-RA">
    <property type="protein sequence ID" value="ASIC020133-PA"/>
    <property type="gene ID" value="ASIC020133"/>
</dbReference>
<keyword evidence="4" id="KW-1185">Reference proteome</keyword>
<evidence type="ECO:0000313" key="4">
    <source>
        <dbReference type="Proteomes" id="UP000030765"/>
    </source>
</evidence>
<dbReference type="VEuPathDB" id="VectorBase:ASIC020133"/>
<dbReference type="EMBL" id="ATLV01024823">
    <property type="status" value="NOT_ANNOTATED_CDS"/>
    <property type="molecule type" value="Genomic_DNA"/>
</dbReference>
<protein>
    <submittedName>
        <fullName evidence="2 3">IS1478 transposase</fullName>
    </submittedName>
</protein>
<sequence>MSVTRPETIVIDAPVFGGPCSKSVLSQKAQKLGDAGQRQQAKRNTNRQNALTASDATGLSLHPFRATTSPKASPAPERRRFMSYLTPARGSRRSAWRFLCAQYVGPFSRALADALFLAKKHQTTARDRTQQQRNWQHPMDDRK</sequence>
<accession>A0A084WP20</accession>
<dbReference type="Proteomes" id="UP000030765">
    <property type="component" value="Unassembled WGS sequence"/>
</dbReference>
<evidence type="ECO:0000313" key="2">
    <source>
        <dbReference type="EMBL" id="KFB51964.1"/>
    </source>
</evidence>